<sequence length="184" mass="20099">MTLMSFMTVVIVGATAEIYSGTKRIDNTAEVRDQVDNSFRRLDREMRYANWVSKPGYVPASGSWYVEFATPDGCRQLKLSKGVLTMASWKADSPRGAPMPLAAGIEVISGGPDPIVRYRPGDQPYLSASPSSGMGANYQLVFQQVRLRFTIKAGSVTLPFDSVFTAQNTDKDTTETNPCDGGRV</sequence>
<dbReference type="EMBL" id="JASCTH010000014">
    <property type="protein sequence ID" value="MDI6101362.1"/>
    <property type="molecule type" value="Genomic_DNA"/>
</dbReference>
<comment type="caution">
    <text evidence="1">The sequence shown here is derived from an EMBL/GenBank/DDBJ whole genome shotgun (WGS) entry which is preliminary data.</text>
</comment>
<gene>
    <name evidence="1" type="ORF">QLQ12_22355</name>
</gene>
<accession>A0ABT6WNR7</accession>
<dbReference type="Proteomes" id="UP001241758">
    <property type="component" value="Unassembled WGS sequence"/>
</dbReference>
<dbReference type="RefSeq" id="WP_282762235.1">
    <property type="nucleotide sequence ID" value="NZ_JASCTH010000014.1"/>
</dbReference>
<evidence type="ECO:0000313" key="1">
    <source>
        <dbReference type="EMBL" id="MDI6101362.1"/>
    </source>
</evidence>
<evidence type="ECO:0008006" key="3">
    <source>
        <dbReference type="Google" id="ProtNLM"/>
    </source>
</evidence>
<keyword evidence="2" id="KW-1185">Reference proteome</keyword>
<name>A0ABT6WNR7_9ACTN</name>
<protein>
    <recommendedName>
        <fullName evidence="3">Type II secretion system protein</fullName>
    </recommendedName>
</protein>
<organism evidence="1 2">
    <name type="scientific">Actinoplanes sandaracinus</name>
    <dbReference type="NCBI Taxonomy" id="3045177"/>
    <lineage>
        <taxon>Bacteria</taxon>
        <taxon>Bacillati</taxon>
        <taxon>Actinomycetota</taxon>
        <taxon>Actinomycetes</taxon>
        <taxon>Micromonosporales</taxon>
        <taxon>Micromonosporaceae</taxon>
        <taxon>Actinoplanes</taxon>
    </lineage>
</organism>
<reference evidence="1 2" key="1">
    <citation type="submission" date="2023-05" db="EMBL/GenBank/DDBJ databases">
        <title>Actinoplanes sp. NEAU-A12 genome sequencing.</title>
        <authorList>
            <person name="Wang Z.-S."/>
        </authorList>
    </citation>
    <scope>NUCLEOTIDE SEQUENCE [LARGE SCALE GENOMIC DNA]</scope>
    <source>
        <strain evidence="1 2">NEAU-A12</strain>
    </source>
</reference>
<proteinExistence type="predicted"/>
<evidence type="ECO:0000313" key="2">
    <source>
        <dbReference type="Proteomes" id="UP001241758"/>
    </source>
</evidence>